<protein>
    <recommendedName>
        <fullName evidence="2">Winged helix-turn-helix domain-containing protein</fullName>
    </recommendedName>
</protein>
<dbReference type="EMBL" id="UOEY01000065">
    <property type="protein sequence ID" value="VAW38966.1"/>
    <property type="molecule type" value="Genomic_DNA"/>
</dbReference>
<dbReference type="Gene3D" id="1.10.10.10">
    <property type="entry name" value="Winged helix-like DNA-binding domain superfamily/Winged helix DNA-binding domain"/>
    <property type="match status" value="1"/>
</dbReference>
<evidence type="ECO:0008006" key="2">
    <source>
        <dbReference type="Google" id="ProtNLM"/>
    </source>
</evidence>
<reference evidence="1" key="1">
    <citation type="submission" date="2018-06" db="EMBL/GenBank/DDBJ databases">
        <authorList>
            <person name="Zhirakovskaya E."/>
        </authorList>
    </citation>
    <scope>NUCLEOTIDE SEQUENCE</scope>
</reference>
<proteinExistence type="predicted"/>
<dbReference type="Pfam" id="PF13412">
    <property type="entry name" value="HTH_24"/>
    <property type="match status" value="1"/>
</dbReference>
<accession>A0A3B0W2Z3</accession>
<evidence type="ECO:0000313" key="1">
    <source>
        <dbReference type="EMBL" id="VAW38966.1"/>
    </source>
</evidence>
<sequence>MDVLSPARACDPWAVRSAGLSARSGDSLEGSAVQQRILSLIRKNNGMSIADLAERLAVKAGDAEREIAALRHMEKVRATLRDGKKIIVPW</sequence>
<gene>
    <name evidence="1" type="ORF">MNBD_DELTA04-1354</name>
</gene>
<dbReference type="SUPFAM" id="SSF46785">
    <property type="entry name" value="Winged helix' DNA-binding domain"/>
    <property type="match status" value="1"/>
</dbReference>
<organism evidence="1">
    <name type="scientific">hydrothermal vent metagenome</name>
    <dbReference type="NCBI Taxonomy" id="652676"/>
    <lineage>
        <taxon>unclassified sequences</taxon>
        <taxon>metagenomes</taxon>
        <taxon>ecological metagenomes</taxon>
    </lineage>
</organism>
<dbReference type="InterPro" id="IPR036390">
    <property type="entry name" value="WH_DNA-bd_sf"/>
</dbReference>
<name>A0A3B0W2Z3_9ZZZZ</name>
<dbReference type="AlphaFoldDB" id="A0A3B0W2Z3"/>
<dbReference type="InterPro" id="IPR036388">
    <property type="entry name" value="WH-like_DNA-bd_sf"/>
</dbReference>